<dbReference type="EC" id="2.4.-.-" evidence="1"/>
<gene>
    <name evidence="1" type="ORF">ACFO5X_08645</name>
</gene>
<keyword evidence="2" id="KW-1185">Reference proteome</keyword>
<protein>
    <submittedName>
        <fullName evidence="1">Glycosyltransferase family 2 protein</fullName>
        <ecNumber evidence="1">2.4.-.-</ecNumber>
    </submittedName>
</protein>
<accession>A0ABV9KFC8</accession>
<sequence length="312" mass="35077">MTGPRWGLVATVKAPLTDILAFAAYHLDLGAHRLYIYLDDPHPQAFAALKAHPKVRVTLCDDAYWARTGKTRPAKHQVRQCVNATHAYARRVEVDWLAHIDVDEFLWPQTPPLADLLAALPSDTLAARVRPIEALAGGDGTAFKAFLPSDTRRHLVEDLYPTFGRHIRGGFLSHVAGKLLMRTGLAGVELRIHNAMQDGAQIASTELASVDLCHLHAKPWEEWRATYRYRLEKGSYRAELPPAIPRNDGGMNLHDLLTYLEQTEGEKGLRAFFDEVCADTPALRARLDSRGLLRQRDLSLDSKIQRHFPDFR</sequence>
<dbReference type="Pfam" id="PF13704">
    <property type="entry name" value="Glyco_tranf_2_4"/>
    <property type="match status" value="1"/>
</dbReference>
<comment type="caution">
    <text evidence="1">The sequence shown here is derived from an EMBL/GenBank/DDBJ whole genome shotgun (WGS) entry which is preliminary data.</text>
</comment>
<dbReference type="EMBL" id="JBHSGI010000005">
    <property type="protein sequence ID" value="MFC4668618.1"/>
    <property type="molecule type" value="Genomic_DNA"/>
</dbReference>
<keyword evidence="1" id="KW-0808">Transferase</keyword>
<dbReference type="Proteomes" id="UP001595973">
    <property type="component" value="Unassembled WGS sequence"/>
</dbReference>
<dbReference type="GO" id="GO:0016757">
    <property type="term" value="F:glycosyltransferase activity"/>
    <property type="evidence" value="ECO:0007669"/>
    <property type="project" value="UniProtKB-KW"/>
</dbReference>
<name>A0ABV9KFC8_9RHOB</name>
<proteinExistence type="predicted"/>
<organism evidence="1 2">
    <name type="scientific">Seohaeicola nanhaiensis</name>
    <dbReference type="NCBI Taxonomy" id="1387282"/>
    <lineage>
        <taxon>Bacteria</taxon>
        <taxon>Pseudomonadati</taxon>
        <taxon>Pseudomonadota</taxon>
        <taxon>Alphaproteobacteria</taxon>
        <taxon>Rhodobacterales</taxon>
        <taxon>Roseobacteraceae</taxon>
        <taxon>Seohaeicola</taxon>
    </lineage>
</organism>
<dbReference type="RefSeq" id="WP_380716941.1">
    <property type="nucleotide sequence ID" value="NZ_JBHSGI010000005.1"/>
</dbReference>
<reference evidence="2" key="1">
    <citation type="journal article" date="2019" name="Int. J. Syst. Evol. Microbiol.">
        <title>The Global Catalogue of Microorganisms (GCM) 10K type strain sequencing project: providing services to taxonomists for standard genome sequencing and annotation.</title>
        <authorList>
            <consortium name="The Broad Institute Genomics Platform"/>
            <consortium name="The Broad Institute Genome Sequencing Center for Infectious Disease"/>
            <person name="Wu L."/>
            <person name="Ma J."/>
        </authorList>
    </citation>
    <scope>NUCLEOTIDE SEQUENCE [LARGE SCALE GENOMIC DNA]</scope>
    <source>
        <strain evidence="2">CGMCC 4.7283</strain>
    </source>
</reference>
<keyword evidence="1" id="KW-0328">Glycosyltransferase</keyword>
<evidence type="ECO:0000313" key="2">
    <source>
        <dbReference type="Proteomes" id="UP001595973"/>
    </source>
</evidence>
<evidence type="ECO:0000313" key="1">
    <source>
        <dbReference type="EMBL" id="MFC4668618.1"/>
    </source>
</evidence>